<dbReference type="Proteomes" id="UP000504607">
    <property type="component" value="Chromosome 14"/>
</dbReference>
<dbReference type="KEGG" id="egu:105057196"/>
<keyword evidence="1 7" id="KW-0820">tRNA-binding</keyword>
<dbReference type="OrthoDB" id="6349953at2759"/>
<comment type="catalytic activity">
    <reaction evidence="7">
        <text>guanosine(26) in tRNA + 2 S-adenosyl-L-methionine = N(2)-dimethylguanosine(26) in tRNA + 2 S-adenosyl-L-homocysteine + 2 H(+)</text>
        <dbReference type="Rhea" id="RHEA:43140"/>
        <dbReference type="Rhea" id="RHEA-COMP:10359"/>
        <dbReference type="Rhea" id="RHEA-COMP:10360"/>
        <dbReference type="ChEBI" id="CHEBI:15378"/>
        <dbReference type="ChEBI" id="CHEBI:57856"/>
        <dbReference type="ChEBI" id="CHEBI:59789"/>
        <dbReference type="ChEBI" id="CHEBI:74269"/>
        <dbReference type="ChEBI" id="CHEBI:74513"/>
        <dbReference type="EC" id="2.1.1.216"/>
    </reaction>
</comment>
<evidence type="ECO:0000256" key="4">
    <source>
        <dbReference type="ARBA" id="ARBA00022691"/>
    </source>
</evidence>
<dbReference type="PANTHER" id="PTHR10631:SF9">
    <property type="entry name" value="TRNA (GUANINE(26)-N(2))-DIMETHYLTRANSFERASE"/>
    <property type="match status" value="1"/>
</dbReference>
<feature type="region of interest" description="Disordered" evidence="8">
    <location>
        <begin position="61"/>
        <end position="80"/>
    </location>
</feature>
<dbReference type="FunFam" id="3.30.56.70:FF:000001">
    <property type="entry name" value="tRNA (guanine(26)-N(2))-dimethyltransferase"/>
    <property type="match status" value="1"/>
</dbReference>
<dbReference type="GeneID" id="105057196"/>
<keyword evidence="2 7" id="KW-0489">Methyltransferase</keyword>
<dbReference type="Gene3D" id="3.40.50.150">
    <property type="entry name" value="Vaccinia Virus protein VP39"/>
    <property type="match status" value="1"/>
</dbReference>
<keyword evidence="6 7" id="KW-0694">RNA-binding</keyword>
<dbReference type="InterPro" id="IPR042296">
    <property type="entry name" value="tRNA_met_Trm1_C"/>
</dbReference>
<accession>A0A6I9S5R2</accession>
<dbReference type="InterPro" id="IPR002905">
    <property type="entry name" value="Trm1"/>
</dbReference>
<dbReference type="GO" id="GO:0160104">
    <property type="term" value="F:tRNA (guanine(26)-N2)-dimethyltransferase activity"/>
    <property type="evidence" value="ECO:0007669"/>
    <property type="project" value="UniProtKB-UniRule"/>
</dbReference>
<dbReference type="GO" id="GO:0002940">
    <property type="term" value="P:tRNA N2-guanine methylation"/>
    <property type="evidence" value="ECO:0007669"/>
    <property type="project" value="TreeGrafter"/>
</dbReference>
<reference evidence="10" key="1">
    <citation type="submission" date="2025-08" db="UniProtKB">
        <authorList>
            <consortium name="RefSeq"/>
        </authorList>
    </citation>
    <scope>IDENTIFICATION</scope>
</reference>
<organism evidence="9 10">
    <name type="scientific">Elaeis guineensis var. tenera</name>
    <name type="common">Oil palm</name>
    <dbReference type="NCBI Taxonomy" id="51953"/>
    <lineage>
        <taxon>Eukaryota</taxon>
        <taxon>Viridiplantae</taxon>
        <taxon>Streptophyta</taxon>
        <taxon>Embryophyta</taxon>
        <taxon>Tracheophyta</taxon>
        <taxon>Spermatophyta</taxon>
        <taxon>Magnoliopsida</taxon>
        <taxon>Liliopsida</taxon>
        <taxon>Arecaceae</taxon>
        <taxon>Arecoideae</taxon>
        <taxon>Cocoseae</taxon>
        <taxon>Elaeidinae</taxon>
        <taxon>Elaeis</taxon>
    </lineage>
</organism>
<dbReference type="EC" id="2.1.1.216" evidence="7"/>
<keyword evidence="4 7" id="KW-0949">S-adenosyl-L-methionine</keyword>
<evidence type="ECO:0000256" key="1">
    <source>
        <dbReference type="ARBA" id="ARBA00022555"/>
    </source>
</evidence>
<dbReference type="InterPro" id="IPR029063">
    <property type="entry name" value="SAM-dependent_MTases_sf"/>
</dbReference>
<evidence type="ECO:0000313" key="9">
    <source>
        <dbReference type="Proteomes" id="UP000504607"/>
    </source>
</evidence>
<dbReference type="GO" id="GO:0005634">
    <property type="term" value="C:nucleus"/>
    <property type="evidence" value="ECO:0007669"/>
    <property type="project" value="TreeGrafter"/>
</dbReference>
<dbReference type="AlphaFoldDB" id="A0A6I9S5R2"/>
<dbReference type="Gene3D" id="3.30.56.70">
    <property type="entry name" value="N2,N2-dimethylguanosine tRNA methyltransferase, C-terminal domain"/>
    <property type="match status" value="1"/>
</dbReference>
<evidence type="ECO:0000256" key="7">
    <source>
        <dbReference type="PROSITE-ProRule" id="PRU00958"/>
    </source>
</evidence>
<comment type="similarity">
    <text evidence="7">Belongs to the class I-like SAM-binding methyltransferase superfamily. Trm1 family.</text>
</comment>
<gene>
    <name evidence="10" type="primary">LOC105057196</name>
</gene>
<evidence type="ECO:0000256" key="5">
    <source>
        <dbReference type="ARBA" id="ARBA00022694"/>
    </source>
</evidence>
<dbReference type="SUPFAM" id="SSF53335">
    <property type="entry name" value="S-adenosyl-L-methionine-dependent methyltransferases"/>
    <property type="match status" value="1"/>
</dbReference>
<dbReference type="PROSITE" id="PS51626">
    <property type="entry name" value="SAM_MT_TRM1"/>
    <property type="match status" value="1"/>
</dbReference>
<dbReference type="PANTHER" id="PTHR10631">
    <property type="entry name" value="N 2 ,N 2 -DIMETHYLGUANOSINE TRNA METHYLTRANSFERASE"/>
    <property type="match status" value="1"/>
</dbReference>
<dbReference type="GO" id="GO:0000049">
    <property type="term" value="F:tRNA binding"/>
    <property type="evidence" value="ECO:0007669"/>
    <property type="project" value="UniProtKB-UniRule"/>
</dbReference>
<evidence type="ECO:0000313" key="10">
    <source>
        <dbReference type="RefSeq" id="XP_010938004.2"/>
    </source>
</evidence>
<sequence>MRQGVVTRLFHLSTEAVRRRHTTKPVRKSSPQILNALLSPLPPAMTALLIPQTLFPLPFFPHPRNPSARSRTGPRRKPLTLTGSKEVERGVEFETGDSFFRRESAVGRDLGVLAAALHRMSLGRGLRVLDAMCGCGIRSLRYLSQAGAAFVWANDAFEGYRGLILSNLSGEARVSPEGDRRWVVTHLVANKVLAECYLQRDFFDLVDIDSFGSDSSFMSLAIAAVKIGGLLYITSTDGYSSGGHRPYHSLASYGAYVRPMPSSNEIGLRMLIGGAYREAVALGFHLSPLFSYYSYHGPVFRVMLQVARGKPHKNSWYSFISYCNRCGNSQTFPWEELGQISCPCRNGGVSSSVVVSGPLWTGPLHDAAYLTEMLKLAREWGWASTKQNDVDLEKLLNQMIDESDPQLPPGYIKLDEIARRAKINSPPISTLISTLEKEGFVACRSHIAPNAVKTNCPMAACIHIARELGHVR</sequence>
<dbReference type="Pfam" id="PF02005">
    <property type="entry name" value="TRM"/>
    <property type="match status" value="1"/>
</dbReference>
<name>A0A6I9S5R2_ELAGV</name>
<keyword evidence="9" id="KW-1185">Reference proteome</keyword>
<protein>
    <recommendedName>
        <fullName evidence="7">tRNA (guanine(26)-N(2))-dimethyltransferase</fullName>
        <ecNumber evidence="7">2.1.1.216</ecNumber>
    </recommendedName>
</protein>
<evidence type="ECO:0000256" key="2">
    <source>
        <dbReference type="ARBA" id="ARBA00022603"/>
    </source>
</evidence>
<evidence type="ECO:0000256" key="6">
    <source>
        <dbReference type="ARBA" id="ARBA00022884"/>
    </source>
</evidence>
<proteinExistence type="inferred from homology"/>
<keyword evidence="3 7" id="KW-0808">Transferase</keyword>
<dbReference type="InParanoid" id="A0A6I9S5R2"/>
<evidence type="ECO:0000256" key="8">
    <source>
        <dbReference type="SAM" id="MobiDB-lite"/>
    </source>
</evidence>
<dbReference type="RefSeq" id="XP_010938004.2">
    <property type="nucleotide sequence ID" value="XM_010939702.3"/>
</dbReference>
<evidence type="ECO:0000256" key="3">
    <source>
        <dbReference type="ARBA" id="ARBA00022679"/>
    </source>
</evidence>
<keyword evidence="5 7" id="KW-0819">tRNA processing</keyword>